<evidence type="ECO:0000313" key="2">
    <source>
        <dbReference type="EMBL" id="MST97084.1"/>
    </source>
</evidence>
<reference evidence="2 3" key="1">
    <citation type="submission" date="2019-08" db="EMBL/GenBank/DDBJ databases">
        <title>In-depth cultivation of the pig gut microbiome towards novel bacterial diversity and tailored functional studies.</title>
        <authorList>
            <person name="Wylensek D."/>
            <person name="Hitch T.C.A."/>
            <person name="Clavel T."/>
        </authorList>
    </citation>
    <scope>NUCLEOTIDE SEQUENCE [LARGE SCALE GENOMIC DNA]</scope>
    <source>
        <strain evidence="2 3">BBE-744-WT-12</strain>
    </source>
</reference>
<proteinExistence type="predicted"/>
<dbReference type="GO" id="GO:0003677">
    <property type="term" value="F:DNA binding"/>
    <property type="evidence" value="ECO:0007669"/>
    <property type="project" value="InterPro"/>
</dbReference>
<feature type="region of interest" description="Disordered" evidence="1">
    <location>
        <begin position="37"/>
        <end position="56"/>
    </location>
</feature>
<dbReference type="Gene3D" id="1.10.260.40">
    <property type="entry name" value="lambda repressor-like DNA-binding domains"/>
    <property type="match status" value="1"/>
</dbReference>
<organism evidence="2 3">
    <name type="scientific">Victivallis lenta</name>
    <dbReference type="NCBI Taxonomy" id="2606640"/>
    <lineage>
        <taxon>Bacteria</taxon>
        <taxon>Pseudomonadati</taxon>
        <taxon>Lentisphaerota</taxon>
        <taxon>Lentisphaeria</taxon>
        <taxon>Victivallales</taxon>
        <taxon>Victivallaceae</taxon>
        <taxon>Victivallis</taxon>
    </lineage>
</organism>
<protein>
    <recommendedName>
        <fullName evidence="4">Helix-turn-helix protein</fullName>
    </recommendedName>
</protein>
<name>A0A844G2A6_9BACT</name>
<dbReference type="SUPFAM" id="SSF47413">
    <property type="entry name" value="lambda repressor-like DNA-binding domains"/>
    <property type="match status" value="1"/>
</dbReference>
<keyword evidence="3" id="KW-1185">Reference proteome</keyword>
<evidence type="ECO:0008006" key="4">
    <source>
        <dbReference type="Google" id="ProtNLM"/>
    </source>
</evidence>
<gene>
    <name evidence="2" type="ORF">FYJ85_08515</name>
</gene>
<sequence>MSGNQSKVDDKLRRLVREEVEAAIRPLRKQIAELKKELAGPEAGKPEKQGKAVSGQKSTAVFEAEDIARLRKKWKLKRDVFGEFFGVSGEEIRSWERGGNKPAPRSLELLAHIRGMSRKERVALLESIAAEKPAENL</sequence>
<evidence type="ECO:0000256" key="1">
    <source>
        <dbReference type="SAM" id="MobiDB-lite"/>
    </source>
</evidence>
<dbReference type="AlphaFoldDB" id="A0A844G2A6"/>
<evidence type="ECO:0000313" key="3">
    <source>
        <dbReference type="Proteomes" id="UP000435649"/>
    </source>
</evidence>
<dbReference type="Proteomes" id="UP000435649">
    <property type="component" value="Unassembled WGS sequence"/>
</dbReference>
<dbReference type="RefSeq" id="WP_154417895.1">
    <property type="nucleotide sequence ID" value="NZ_VUNS01000007.1"/>
</dbReference>
<comment type="caution">
    <text evidence="2">The sequence shown here is derived from an EMBL/GenBank/DDBJ whole genome shotgun (WGS) entry which is preliminary data.</text>
</comment>
<accession>A0A844G2A6</accession>
<feature type="compositionally biased region" description="Basic and acidic residues" evidence="1">
    <location>
        <begin position="37"/>
        <end position="50"/>
    </location>
</feature>
<dbReference type="EMBL" id="VUNS01000007">
    <property type="protein sequence ID" value="MST97084.1"/>
    <property type="molecule type" value="Genomic_DNA"/>
</dbReference>
<dbReference type="InterPro" id="IPR010982">
    <property type="entry name" value="Lambda_DNA-bd_dom_sf"/>
</dbReference>